<feature type="domain" description="Ketosynthase family 3 (KS3)" evidence="3">
    <location>
        <begin position="1"/>
        <end position="120"/>
    </location>
</feature>
<proteinExistence type="predicted"/>
<dbReference type="Pfam" id="PF16197">
    <property type="entry name" value="KAsynt_C_assoc"/>
    <property type="match status" value="1"/>
</dbReference>
<dbReference type="GO" id="GO:0044550">
    <property type="term" value="P:secondary metabolite biosynthetic process"/>
    <property type="evidence" value="ECO:0007669"/>
    <property type="project" value="TreeGrafter"/>
</dbReference>
<dbReference type="PANTHER" id="PTHR43775">
    <property type="entry name" value="FATTY ACID SYNTHASE"/>
    <property type="match status" value="1"/>
</dbReference>
<dbReference type="SUPFAM" id="SSF53901">
    <property type="entry name" value="Thiolase-like"/>
    <property type="match status" value="1"/>
</dbReference>
<dbReference type="Gene3D" id="3.40.47.10">
    <property type="match status" value="1"/>
</dbReference>
<dbReference type="SMART" id="SM00825">
    <property type="entry name" value="PKS_KS"/>
    <property type="match status" value="1"/>
</dbReference>
<accession>C0J6J2</accession>
<evidence type="ECO:0000259" key="3">
    <source>
        <dbReference type="PROSITE" id="PS52004"/>
    </source>
</evidence>
<dbReference type="InterPro" id="IPR020841">
    <property type="entry name" value="PKS_Beta-ketoAc_synthase_dom"/>
</dbReference>
<dbReference type="CDD" id="cd00833">
    <property type="entry name" value="PKS"/>
    <property type="match status" value="1"/>
</dbReference>
<protein>
    <submittedName>
        <fullName evidence="4">Putative polyketide synthase</fullName>
    </submittedName>
</protein>
<dbReference type="GO" id="GO:0004312">
    <property type="term" value="F:fatty acid synthase activity"/>
    <property type="evidence" value="ECO:0007669"/>
    <property type="project" value="TreeGrafter"/>
</dbReference>
<keyword evidence="1" id="KW-0596">Phosphopantetheine</keyword>
<dbReference type="InterPro" id="IPR014031">
    <property type="entry name" value="Ketoacyl_synth_C"/>
</dbReference>
<feature type="non-terminal residue" evidence="4">
    <location>
        <position position="276"/>
    </location>
</feature>
<dbReference type="AlphaFoldDB" id="C0J6J2"/>
<organism evidence="4">
    <name type="scientific">Praelongicaulis cf. kandeliae BCC13120</name>
    <dbReference type="NCBI Taxonomy" id="577457"/>
    <lineage>
        <taxon>Eukaryota</taxon>
        <taxon>Fungi</taxon>
        <taxon>Dikarya</taxon>
        <taxon>Ascomycota</taxon>
        <taxon>Pezizomycotina</taxon>
        <taxon>Sordariomycetes</taxon>
        <taxon>Hypocreomycetidae</taxon>
        <taxon>Microascales</taxon>
        <taxon>Halosphaeriaceae</taxon>
        <taxon>Praelongicaulis</taxon>
    </lineage>
</organism>
<dbReference type="GO" id="GO:0006633">
    <property type="term" value="P:fatty acid biosynthetic process"/>
    <property type="evidence" value="ECO:0007669"/>
    <property type="project" value="TreeGrafter"/>
</dbReference>
<dbReference type="EMBL" id="EU862512">
    <property type="protein sequence ID" value="ACN43269.1"/>
    <property type="molecule type" value="Genomic_DNA"/>
</dbReference>
<dbReference type="InterPro" id="IPR050091">
    <property type="entry name" value="PKS_NRPS_Biosynth_Enz"/>
</dbReference>
<dbReference type="InterPro" id="IPR032821">
    <property type="entry name" value="PKS_assoc"/>
</dbReference>
<dbReference type="PROSITE" id="PS52004">
    <property type="entry name" value="KS3_2"/>
    <property type="match status" value="1"/>
</dbReference>
<dbReference type="PANTHER" id="PTHR43775:SF29">
    <property type="entry name" value="ASPERFURANONE POLYKETIDE SYNTHASE AFOG-RELATED"/>
    <property type="match status" value="1"/>
</dbReference>
<dbReference type="InterPro" id="IPR016039">
    <property type="entry name" value="Thiolase-like"/>
</dbReference>
<evidence type="ECO:0000256" key="2">
    <source>
        <dbReference type="ARBA" id="ARBA00022553"/>
    </source>
</evidence>
<keyword evidence="2" id="KW-0597">Phosphoprotein</keyword>
<evidence type="ECO:0000256" key="1">
    <source>
        <dbReference type="ARBA" id="ARBA00022450"/>
    </source>
</evidence>
<evidence type="ECO:0000313" key="4">
    <source>
        <dbReference type="EMBL" id="ACN43269.1"/>
    </source>
</evidence>
<sequence length="276" mass="30101">EGHGTGTAVGDPIEAEAIKLVFQSHRSREEPMYVGAVKSNIGHLEAAAGIAGVIKAILCLEKGVIPPNADFRTTNPRIPADEWNLKFPTKAMPWPTLGLRRASVNSFGYGGTNAHVVIDDAYNYLRQRQLCGQHNTVEVPPAIESMLTNGKTTPDMTTDLNRGNDSDHHGHVNGGVGYELEVQPYVFVLSASDPAGIERLASAYEDYLSQTIEISPDYLRNLAYTLSAKRSTLPWKMYNATSLEGLRSSLSRLPVPARSSVIPKLNFIFSGHGAQW</sequence>
<dbReference type="Pfam" id="PF02801">
    <property type="entry name" value="Ketoacyl-synt_C"/>
    <property type="match status" value="1"/>
</dbReference>
<dbReference type="Gene3D" id="3.30.70.3290">
    <property type="match status" value="1"/>
</dbReference>
<name>C0J6J2_9PEZI</name>
<reference evidence="4" key="1">
    <citation type="journal article" date="2009" name="Appl. Environ. Microbiol.">
        <title>Insect-specific polyketide synthases (PKSs), potential PKS-nonribosomal peptide synthetase hybrids, and novel PKS clades in tropical fungi.</title>
        <authorList>
            <person name="Amnuaykanjanasin A."/>
            <person name="Phonghanpot S."/>
            <person name="Sengpanich N."/>
            <person name="Cheevadhanarak S."/>
            <person name="Tanticharoen M."/>
        </authorList>
    </citation>
    <scope>NUCLEOTIDE SEQUENCE</scope>
    <source>
        <strain evidence="4">BCC13120</strain>
    </source>
</reference>
<feature type="non-terminal residue" evidence="4">
    <location>
        <position position="1"/>
    </location>
</feature>